<keyword evidence="1" id="KW-0812">Transmembrane</keyword>
<proteinExistence type="evidence at transcript level"/>
<dbReference type="AlphaFoldDB" id="Q10GF8"/>
<name>Q10GF8_ORYSJ</name>
<dbReference type="EMBL" id="AK071513">
    <property type="protein sequence ID" value="BAG92532.1"/>
    <property type="molecule type" value="mRNA"/>
</dbReference>
<sequence length="147" mass="15867">MNRRKELAPCGGGGGCIVVCGREVATPFLALRAVTSRGLHRLDLLSPGACCSWCMMIARRRGGGSRASNAKVPSVKIHRISLPHPRKSIQEDNSLFATNRVIQLVWGFRCGLLLSMCFLPACSMQGLLFGLSSRSSDLMTNSVDISC</sequence>
<evidence type="ECO:0000313" key="3">
    <source>
        <dbReference type="EMBL" id="BAG92532.1"/>
    </source>
</evidence>
<feature type="transmembrane region" description="Helical" evidence="1">
    <location>
        <begin position="110"/>
        <end position="131"/>
    </location>
</feature>
<keyword evidence="1" id="KW-0472">Membrane</keyword>
<evidence type="ECO:0000313" key="2">
    <source>
        <dbReference type="EMBL" id="ABF97744.1"/>
    </source>
</evidence>
<protein>
    <submittedName>
        <fullName evidence="2">Expressed protein</fullName>
    </submittedName>
    <submittedName>
        <fullName evidence="3">cDNA clone:J023099E07, full insert sequence</fullName>
    </submittedName>
</protein>
<gene>
    <name evidence="2" type="ordered locus">LOC_Os03g43100</name>
</gene>
<accession>Q10GF8</accession>
<reference evidence="2" key="2">
    <citation type="journal article" date="2005" name="Genome Res.">
        <title>Sequence, annotation, and analysis of synteny between rice chromosome 3 and diverged grass species.</title>
        <authorList>
            <consortium name="Rice Chromosome 3 Sequencing Consortium"/>
            <person name="Buell C.R."/>
            <person name="Yuan Q."/>
            <person name="Ouyang S."/>
            <person name="Liu J."/>
            <person name="Zhu W."/>
            <person name="Wang A."/>
            <person name="Maiti R."/>
            <person name="Haas B."/>
            <person name="Wortman J."/>
            <person name="Pertea M."/>
            <person name="Jones K.M."/>
            <person name="Kim M."/>
            <person name="Overton L."/>
            <person name="Tsitrin T."/>
            <person name="Fadrosh D."/>
            <person name="Bera J."/>
            <person name="Weaver B."/>
            <person name="Jin S."/>
            <person name="Johri S."/>
            <person name="Reardon M."/>
            <person name="Webb K."/>
            <person name="Hill J."/>
            <person name="Moffat K."/>
            <person name="Tallon L."/>
            <person name="Van Aken S."/>
            <person name="Lewis M."/>
            <person name="Utterback T."/>
            <person name="Feldblyum T."/>
            <person name="Zismann V."/>
            <person name="Iobst S."/>
            <person name="Hsiao J."/>
            <person name="de Vazeille A.R."/>
            <person name="Salzberg S.L."/>
            <person name="White O."/>
            <person name="Fraser C."/>
            <person name="Yu Y."/>
            <person name="Kim H."/>
            <person name="Rambo T."/>
            <person name="Currie J."/>
            <person name="Collura K."/>
            <person name="Kernodle-Thompson S."/>
            <person name="Wei F."/>
            <person name="Kudrna K."/>
            <person name="Ammiraju J.S."/>
            <person name="Luo M."/>
            <person name="Goicoechea J.L."/>
            <person name="Wing R.A."/>
            <person name="Henry D."/>
            <person name="Oates R."/>
            <person name="Palmer M."/>
            <person name="Pries G."/>
            <person name="Saski C."/>
            <person name="Simmons J."/>
            <person name="Soderlund C."/>
            <person name="Nelson W."/>
            <person name="de la Bastide M."/>
            <person name="Spiegel L."/>
            <person name="Nascimento L."/>
            <person name="Huang E."/>
            <person name="Preston R."/>
            <person name="Zutavern T."/>
            <person name="Palmer L."/>
            <person name="O'Shaughnessy A."/>
            <person name="Dike S."/>
            <person name="McCombie W.R."/>
            <person name="Minx P."/>
            <person name="Cordum H."/>
            <person name="Wilson R."/>
            <person name="Jin W."/>
            <person name="Lee H.R."/>
            <person name="Jiang J."/>
            <person name="Jackson S."/>
        </authorList>
    </citation>
    <scope>NUCLEOTIDE SEQUENCE [LARGE SCALE GENOMIC DNA]</scope>
</reference>
<organism evidence="2">
    <name type="scientific">Oryza sativa subsp. japonica</name>
    <name type="common">Rice</name>
    <dbReference type="NCBI Taxonomy" id="39947"/>
    <lineage>
        <taxon>Eukaryota</taxon>
        <taxon>Viridiplantae</taxon>
        <taxon>Streptophyta</taxon>
        <taxon>Embryophyta</taxon>
        <taxon>Tracheophyta</taxon>
        <taxon>Spermatophyta</taxon>
        <taxon>Magnoliopsida</taxon>
        <taxon>Liliopsida</taxon>
        <taxon>Poales</taxon>
        <taxon>Poaceae</taxon>
        <taxon>BOP clade</taxon>
        <taxon>Oryzoideae</taxon>
        <taxon>Oryzeae</taxon>
        <taxon>Oryzinae</taxon>
        <taxon>Oryza</taxon>
        <taxon>Oryza sativa</taxon>
    </lineage>
</organism>
<keyword evidence="1" id="KW-1133">Transmembrane helix</keyword>
<evidence type="ECO:0000256" key="1">
    <source>
        <dbReference type="SAM" id="Phobius"/>
    </source>
</evidence>
<reference evidence="2" key="3">
    <citation type="submission" date="2006-06" db="EMBL/GenBank/DDBJ databases">
        <authorList>
            <person name="Buell R."/>
            <person name="Wing R.A."/>
            <person name="McCombie W.A."/>
            <person name="Ouyang S."/>
        </authorList>
    </citation>
    <scope>NUCLEOTIDE SEQUENCE</scope>
</reference>
<dbReference type="EMBL" id="DP000009">
    <property type="protein sequence ID" value="ABF97744.1"/>
    <property type="molecule type" value="Genomic_DNA"/>
</dbReference>
<reference evidence="3" key="1">
    <citation type="journal article" date="2003" name="Science">
        <title>Collection, Mapping, and Annotation of Over 28,000 cDNA Clones from japonica Rice.</title>
        <authorList>
            <person name="Kikuchi S."/>
            <person name="Satoh K."/>
            <person name="Nagata T."/>
            <person name="Kawagashira N."/>
            <person name="Doi K."/>
            <person name="Kishimoto N."/>
            <person name="Yazaki J."/>
            <person name="Ishikawa M."/>
            <person name="Yamada H."/>
            <person name="Ooka H."/>
            <person name="Hotta I."/>
            <person name="Kojima K."/>
            <person name="Namiki T."/>
            <person name="Ohneda E."/>
            <person name="Yahagi W."/>
            <person name="Suzuki K."/>
            <person name="Li C."/>
            <person name="Ohtsuki K."/>
            <person name="Shishiki T."/>
            <person name="Otomo Y."/>
            <person name="Murakami K."/>
            <person name="Iida Y."/>
            <person name="Sugano S."/>
            <person name="Fujimura T."/>
            <person name="Suzuki Y."/>
            <person name="Tsunoda Y."/>
            <person name="Kurosaki T."/>
            <person name="Kodama T."/>
            <person name="Masuda H."/>
            <person name="Kobayashi M."/>
            <person name="Xie Q."/>
            <person name="Lu M."/>
            <person name="Narikawa R."/>
            <person name="Sugiyama A."/>
            <person name="Mizuno K."/>
            <person name="Yokomizo S."/>
            <person name="Niikura J."/>
            <person name="Ikeda R."/>
            <person name="Ishibiki J."/>
            <person name="Kawamata M."/>
            <person name="Yoshimura A."/>
            <person name="Miura J."/>
            <person name="Kusumegi T."/>
            <person name="Oka M."/>
            <person name="Ryu R."/>
            <person name="Ueda M."/>
            <person name="Matsubara K."/>
            <person name="Kawai J."/>
            <person name="Carninci P."/>
            <person name="Adachi J."/>
            <person name="Aizawa K."/>
            <person name="Arakawa T."/>
            <person name="Fukuda S."/>
            <person name="Hara A."/>
            <person name="Hashidume W."/>
            <person name="Hayatsu N."/>
            <person name="Imotani K."/>
            <person name="Ishii Y."/>
            <person name="Itoh M."/>
            <person name="Kagawa I."/>
            <person name="Kondo S."/>
            <person name="Konno H."/>
            <person name="Miyazaki A."/>
            <person name="Osato N."/>
            <person name="Ota Y."/>
            <person name="Saito R."/>
            <person name="Sasaki D."/>
            <person name="Sato K."/>
            <person name="Shibata K."/>
            <person name="Shinagawa A."/>
            <person name="Shiraki T."/>
            <person name="Yoshino M."/>
            <person name="Hayashizaki Y."/>
        </authorList>
    </citation>
    <scope>NUCLEOTIDE SEQUENCE</scope>
</reference>